<keyword evidence="8" id="KW-1185">Reference proteome</keyword>
<dbReference type="GO" id="GO:0000329">
    <property type="term" value="C:fungal-type vacuole membrane"/>
    <property type="evidence" value="ECO:0007669"/>
    <property type="project" value="TreeGrafter"/>
</dbReference>
<feature type="compositionally biased region" description="Basic and acidic residues" evidence="5">
    <location>
        <begin position="221"/>
        <end position="238"/>
    </location>
</feature>
<sequence>MLRLVLQCTAIVCTSLLAGGIFVFPLLAPALMEHLKLTQPQLSSIALAGMAGQYPFSSVVGKLIDHYGPRVCSFLAAVIFSAAFALSAMEISLSPEHSERPNTAVAERLVVYFAMAGLGTVLSYFSFVFSATKTFTNYFTIASGITMSLFGLSPLFLSYIAGKFFTDSSTGSLDVAHFLQFLALSTGIAHLVGAYALSLPPKNTNTSQPLSVSNSGTADTPNERSHLLDREDSSDCTADPRDGSALRLLQDCHFWLLALYMVMILGVVGLFPYFIYSVSWLTFQMQCEMIMSNVGTIVLSLPSSTVARALVFEGQQAASLQVKILSISNTTSRILVGPLADFISPVFEYQHLEGYMTIRKHRISRMVFLSGAAFLLAATCAWMVFGVQTQHDVWLLSVGTGITYGAVFTVLPGVTCSIWGIRNLARNFGIITYSPFIGTTLYSYVYALIVTRHSAEGVACQGRICWESTFYFCLGTSLAALAITPILWRNWTGRT</sequence>
<feature type="transmembrane region" description="Helical" evidence="6">
    <location>
        <begin position="469"/>
        <end position="488"/>
    </location>
</feature>
<evidence type="ECO:0000313" key="7">
    <source>
        <dbReference type="EMBL" id="KAJ3735435.1"/>
    </source>
</evidence>
<feature type="compositionally biased region" description="Polar residues" evidence="5">
    <location>
        <begin position="206"/>
        <end position="220"/>
    </location>
</feature>
<evidence type="ECO:0000256" key="4">
    <source>
        <dbReference type="ARBA" id="ARBA00023136"/>
    </source>
</evidence>
<dbReference type="InterPro" id="IPR011701">
    <property type="entry name" value="MFS"/>
</dbReference>
<feature type="transmembrane region" description="Helical" evidence="6">
    <location>
        <begin position="254"/>
        <end position="278"/>
    </location>
</feature>
<feature type="transmembrane region" description="Helical" evidence="6">
    <location>
        <begin position="42"/>
        <end position="64"/>
    </location>
</feature>
<keyword evidence="4 6" id="KW-0472">Membrane</keyword>
<dbReference type="PANTHER" id="PTHR21576">
    <property type="entry name" value="UNCHARACTERIZED NODULIN-LIKE PROTEIN"/>
    <property type="match status" value="1"/>
</dbReference>
<feature type="transmembrane region" description="Helical" evidence="6">
    <location>
        <begin position="177"/>
        <end position="197"/>
    </location>
</feature>
<keyword evidence="2 6" id="KW-0812">Transmembrane</keyword>
<feature type="transmembrane region" description="Helical" evidence="6">
    <location>
        <begin position="138"/>
        <end position="157"/>
    </location>
</feature>
<dbReference type="Pfam" id="PF07690">
    <property type="entry name" value="MFS_1"/>
    <property type="match status" value="1"/>
</dbReference>
<reference evidence="7" key="2">
    <citation type="journal article" date="2023" name="Proc. Natl. Acad. Sci. U.S.A.">
        <title>A global phylogenomic analysis of the shiitake genus Lentinula.</title>
        <authorList>
            <person name="Sierra-Patev S."/>
            <person name="Min B."/>
            <person name="Naranjo-Ortiz M."/>
            <person name="Looney B."/>
            <person name="Konkel Z."/>
            <person name="Slot J.C."/>
            <person name="Sakamoto Y."/>
            <person name="Steenwyk J.L."/>
            <person name="Rokas A."/>
            <person name="Carro J."/>
            <person name="Camarero S."/>
            <person name="Ferreira P."/>
            <person name="Molpeceres G."/>
            <person name="Ruiz-Duenas F.J."/>
            <person name="Serrano A."/>
            <person name="Henrissat B."/>
            <person name="Drula E."/>
            <person name="Hughes K.W."/>
            <person name="Mata J.L."/>
            <person name="Ishikawa N.K."/>
            <person name="Vargas-Isla R."/>
            <person name="Ushijima S."/>
            <person name="Smith C.A."/>
            <person name="Donoghue J."/>
            <person name="Ahrendt S."/>
            <person name="Andreopoulos W."/>
            <person name="He G."/>
            <person name="LaButti K."/>
            <person name="Lipzen A."/>
            <person name="Ng V."/>
            <person name="Riley R."/>
            <person name="Sandor L."/>
            <person name="Barry K."/>
            <person name="Martinez A.T."/>
            <person name="Xiao Y."/>
            <person name="Gibbons J.G."/>
            <person name="Terashima K."/>
            <person name="Grigoriev I.V."/>
            <person name="Hibbett D."/>
        </authorList>
    </citation>
    <scope>NUCLEOTIDE SEQUENCE</scope>
    <source>
        <strain evidence="7">ET3784</strain>
    </source>
</reference>
<reference evidence="7" key="1">
    <citation type="submission" date="2022-08" db="EMBL/GenBank/DDBJ databases">
        <authorList>
            <consortium name="DOE Joint Genome Institute"/>
            <person name="Min B."/>
            <person name="Sierra-Patev S."/>
            <person name="Naranjo-Ortiz M."/>
            <person name="Looney B."/>
            <person name="Konkel Z."/>
            <person name="Slot J.C."/>
            <person name="Sakamoto Y."/>
            <person name="Steenwyk J.L."/>
            <person name="Rokas A."/>
            <person name="Carro J."/>
            <person name="Camarero S."/>
            <person name="Ferreira P."/>
            <person name="Molpeceres G."/>
            <person name="Ruiz-duenas F.J."/>
            <person name="Serrano A."/>
            <person name="Henrissat B."/>
            <person name="Drula E."/>
            <person name="Hughes K.W."/>
            <person name="Mata J.L."/>
            <person name="Ishikawa N.K."/>
            <person name="Vargas-Isla R."/>
            <person name="Ushijima S."/>
            <person name="Smith C.A."/>
            <person name="Ahrendt S."/>
            <person name="Andreopoulos W."/>
            <person name="He G."/>
            <person name="LaButti K."/>
            <person name="Lipzen A."/>
            <person name="Ng V."/>
            <person name="Riley R."/>
            <person name="Sandor L."/>
            <person name="Barry K."/>
            <person name="Martinez A.T."/>
            <person name="Xiao Y."/>
            <person name="Gibbons J.G."/>
            <person name="Terashima K."/>
            <person name="Hibbett D.S."/>
            <person name="Grigoriev I.V."/>
        </authorList>
    </citation>
    <scope>NUCLEOTIDE SEQUENCE</scope>
    <source>
        <strain evidence="7">ET3784</strain>
    </source>
</reference>
<feature type="transmembrane region" description="Helical" evidence="6">
    <location>
        <begin position="109"/>
        <end position="131"/>
    </location>
</feature>
<comment type="caution">
    <text evidence="7">The sequence shown here is derived from an EMBL/GenBank/DDBJ whole genome shotgun (WGS) entry which is preliminary data.</text>
</comment>
<feature type="region of interest" description="Disordered" evidence="5">
    <location>
        <begin position="206"/>
        <end position="238"/>
    </location>
</feature>
<evidence type="ECO:0000256" key="5">
    <source>
        <dbReference type="SAM" id="MobiDB-lite"/>
    </source>
</evidence>
<gene>
    <name evidence="7" type="ORF">DFJ43DRAFT_1130127</name>
</gene>
<feature type="transmembrane region" description="Helical" evidence="6">
    <location>
        <begin position="428"/>
        <end position="449"/>
    </location>
</feature>
<protein>
    <submittedName>
        <fullName evidence="7">MFS general substrate transporter</fullName>
    </submittedName>
</protein>
<keyword evidence="3 6" id="KW-1133">Transmembrane helix</keyword>
<dbReference type="PANTHER" id="PTHR21576:SF158">
    <property type="entry name" value="RIBOSOMAL RNA-PROCESSING PROTEIN 12-LIKE CONSERVED DOMAIN-CONTAINING PROTEIN"/>
    <property type="match status" value="1"/>
</dbReference>
<evidence type="ECO:0000313" key="8">
    <source>
        <dbReference type="Proteomes" id="UP001176059"/>
    </source>
</evidence>
<feature type="transmembrane region" description="Helical" evidence="6">
    <location>
        <begin position="393"/>
        <end position="421"/>
    </location>
</feature>
<dbReference type="EMBL" id="JANVFO010000009">
    <property type="protein sequence ID" value="KAJ3735435.1"/>
    <property type="molecule type" value="Genomic_DNA"/>
</dbReference>
<feature type="transmembrane region" description="Helical" evidence="6">
    <location>
        <begin position="71"/>
        <end position="89"/>
    </location>
</feature>
<evidence type="ECO:0000256" key="2">
    <source>
        <dbReference type="ARBA" id="ARBA00022692"/>
    </source>
</evidence>
<name>A0AA38N2Q0_9AGAR</name>
<feature type="transmembrane region" description="Helical" evidence="6">
    <location>
        <begin position="290"/>
        <end position="311"/>
    </location>
</feature>
<dbReference type="AlphaFoldDB" id="A0AA38N2Q0"/>
<evidence type="ECO:0000256" key="3">
    <source>
        <dbReference type="ARBA" id="ARBA00022989"/>
    </source>
</evidence>
<proteinExistence type="predicted"/>
<evidence type="ECO:0000256" key="1">
    <source>
        <dbReference type="ARBA" id="ARBA00004141"/>
    </source>
</evidence>
<dbReference type="InterPro" id="IPR036259">
    <property type="entry name" value="MFS_trans_sf"/>
</dbReference>
<evidence type="ECO:0000256" key="6">
    <source>
        <dbReference type="SAM" id="Phobius"/>
    </source>
</evidence>
<dbReference type="Gene3D" id="1.20.1250.20">
    <property type="entry name" value="MFS general substrate transporter like domains"/>
    <property type="match status" value="1"/>
</dbReference>
<comment type="subcellular location">
    <subcellularLocation>
        <location evidence="1">Membrane</location>
        <topology evidence="1">Multi-pass membrane protein</topology>
    </subcellularLocation>
</comment>
<feature type="transmembrane region" description="Helical" evidence="6">
    <location>
        <begin position="366"/>
        <end position="387"/>
    </location>
</feature>
<dbReference type="SUPFAM" id="SSF103473">
    <property type="entry name" value="MFS general substrate transporter"/>
    <property type="match status" value="1"/>
</dbReference>
<dbReference type="GO" id="GO:0022857">
    <property type="term" value="F:transmembrane transporter activity"/>
    <property type="evidence" value="ECO:0007669"/>
    <property type="project" value="InterPro"/>
</dbReference>
<accession>A0AA38N2Q0</accession>
<organism evidence="7 8">
    <name type="scientific">Lentinula guzmanii</name>
    <dbReference type="NCBI Taxonomy" id="2804957"/>
    <lineage>
        <taxon>Eukaryota</taxon>
        <taxon>Fungi</taxon>
        <taxon>Dikarya</taxon>
        <taxon>Basidiomycota</taxon>
        <taxon>Agaricomycotina</taxon>
        <taxon>Agaricomycetes</taxon>
        <taxon>Agaricomycetidae</taxon>
        <taxon>Agaricales</taxon>
        <taxon>Marasmiineae</taxon>
        <taxon>Omphalotaceae</taxon>
        <taxon>Lentinula</taxon>
    </lineage>
</organism>
<dbReference type="Proteomes" id="UP001176059">
    <property type="component" value="Unassembled WGS sequence"/>
</dbReference>